<name>A0A3P1ST44_9GAMM</name>
<keyword evidence="1" id="KW-0238">DNA-binding</keyword>
<dbReference type="OrthoDB" id="3194910at2"/>
<proteinExistence type="predicted"/>
<sequence length="131" mass="15449">MQYDTARDYLLSRPDAWEDFPFYPHVAVFKVRNKMFATLTHERDLQDNPIAHMNLKCDPEEAVMLRDIFDAVLPGYHMNKRHWNTVMLDGSIPAGEVERMIDRSYGLVVKGMSRKERLPLELKYGSEQLYR</sequence>
<dbReference type="GO" id="GO:0003677">
    <property type="term" value="F:DNA binding"/>
    <property type="evidence" value="ECO:0007669"/>
    <property type="project" value="UniProtKB-KW"/>
</dbReference>
<dbReference type="EMBL" id="RQXV01000003">
    <property type="protein sequence ID" value="RRD00065.1"/>
    <property type="molecule type" value="Genomic_DNA"/>
</dbReference>
<organism evidence="1 2">
    <name type="scientific">Amphritea balenae</name>
    <dbReference type="NCBI Taxonomy" id="452629"/>
    <lineage>
        <taxon>Bacteria</taxon>
        <taxon>Pseudomonadati</taxon>
        <taxon>Pseudomonadota</taxon>
        <taxon>Gammaproteobacteria</taxon>
        <taxon>Oceanospirillales</taxon>
        <taxon>Oceanospirillaceae</taxon>
        <taxon>Amphritea</taxon>
    </lineage>
</organism>
<dbReference type="PANTHER" id="PTHR35145:SF1">
    <property type="entry name" value="CYTOPLASMIC PROTEIN"/>
    <property type="match status" value="1"/>
</dbReference>
<dbReference type="SUPFAM" id="SSF142906">
    <property type="entry name" value="YjbR-like"/>
    <property type="match status" value="1"/>
</dbReference>
<reference evidence="1 2" key="1">
    <citation type="submission" date="2018-11" db="EMBL/GenBank/DDBJ databases">
        <title>The draft genome sequence of Amphritea balenae JAMM 1525T.</title>
        <authorList>
            <person name="Fang Z."/>
            <person name="Zhang Y."/>
            <person name="Han X."/>
        </authorList>
    </citation>
    <scope>NUCLEOTIDE SEQUENCE [LARGE SCALE GENOMIC DNA]</scope>
    <source>
        <strain evidence="1 2">JAMM 1525</strain>
    </source>
</reference>
<dbReference type="InterPro" id="IPR038056">
    <property type="entry name" value="YjbR-like_sf"/>
</dbReference>
<keyword evidence="2" id="KW-1185">Reference proteome</keyword>
<dbReference type="InterPro" id="IPR058532">
    <property type="entry name" value="YjbR/MT2646/Rv2570-like"/>
</dbReference>
<accession>A0A3P1ST44</accession>
<comment type="caution">
    <text evidence="1">The sequence shown here is derived from an EMBL/GenBank/DDBJ whole genome shotgun (WGS) entry which is preliminary data.</text>
</comment>
<gene>
    <name evidence="1" type="ORF">EHS89_07595</name>
</gene>
<dbReference type="RefSeq" id="WP_124925535.1">
    <property type="nucleotide sequence ID" value="NZ_BMOH01000005.1"/>
</dbReference>
<protein>
    <submittedName>
        <fullName evidence="1">MmcQ/YjbR family DNA-binding protein</fullName>
    </submittedName>
</protein>
<dbReference type="PANTHER" id="PTHR35145">
    <property type="entry name" value="CYTOPLASMIC PROTEIN-RELATED"/>
    <property type="match status" value="1"/>
</dbReference>
<evidence type="ECO:0000313" key="2">
    <source>
        <dbReference type="Proteomes" id="UP000267535"/>
    </source>
</evidence>
<dbReference type="Gene3D" id="3.90.1150.30">
    <property type="match status" value="1"/>
</dbReference>
<dbReference type="InterPro" id="IPR007351">
    <property type="entry name" value="YjbR"/>
</dbReference>
<dbReference type="Pfam" id="PF04237">
    <property type="entry name" value="YjbR"/>
    <property type="match status" value="1"/>
</dbReference>
<dbReference type="AlphaFoldDB" id="A0A3P1ST44"/>
<evidence type="ECO:0000313" key="1">
    <source>
        <dbReference type="EMBL" id="RRD00065.1"/>
    </source>
</evidence>
<dbReference type="Proteomes" id="UP000267535">
    <property type="component" value="Unassembled WGS sequence"/>
</dbReference>